<name>A0A6L2JZ50_TANCI</name>
<dbReference type="InterPro" id="IPR052343">
    <property type="entry name" value="Retrotransposon-Effector_Assoc"/>
</dbReference>
<dbReference type="GO" id="GO:0003964">
    <property type="term" value="F:RNA-directed DNA polymerase activity"/>
    <property type="evidence" value="ECO:0007669"/>
    <property type="project" value="UniProtKB-KW"/>
</dbReference>
<accession>A0A6L2JZ50</accession>
<gene>
    <name evidence="1" type="ORF">Tci_014271</name>
</gene>
<proteinExistence type="predicted"/>
<dbReference type="EMBL" id="BKCJ010001550">
    <property type="protein sequence ID" value="GEU42293.1"/>
    <property type="molecule type" value="Genomic_DNA"/>
</dbReference>
<dbReference type="AlphaFoldDB" id="A0A6L2JZ50"/>
<protein>
    <submittedName>
        <fullName evidence="1">RNA-directed DNA polymerase, eukaryota, reverse transcriptase zinc-binding domain protein</fullName>
    </submittedName>
</protein>
<organism evidence="1">
    <name type="scientific">Tanacetum cinerariifolium</name>
    <name type="common">Dalmatian daisy</name>
    <name type="synonym">Chrysanthemum cinerariifolium</name>
    <dbReference type="NCBI Taxonomy" id="118510"/>
    <lineage>
        <taxon>Eukaryota</taxon>
        <taxon>Viridiplantae</taxon>
        <taxon>Streptophyta</taxon>
        <taxon>Embryophyta</taxon>
        <taxon>Tracheophyta</taxon>
        <taxon>Spermatophyta</taxon>
        <taxon>Magnoliopsida</taxon>
        <taxon>eudicotyledons</taxon>
        <taxon>Gunneridae</taxon>
        <taxon>Pentapetalae</taxon>
        <taxon>asterids</taxon>
        <taxon>campanulids</taxon>
        <taxon>Asterales</taxon>
        <taxon>Asteraceae</taxon>
        <taxon>Asteroideae</taxon>
        <taxon>Anthemideae</taxon>
        <taxon>Anthemidinae</taxon>
        <taxon>Tanacetum</taxon>
    </lineage>
</organism>
<keyword evidence="1" id="KW-0548">Nucleotidyltransferase</keyword>
<dbReference type="PANTHER" id="PTHR46890:SF50">
    <property type="entry name" value="RNA-DIRECTED DNA POLYMERASE, EUKARYOTA, REVERSE TRANSCRIPTASE ZINC-BINDING DOMAIN PROTEIN-RELATED"/>
    <property type="match status" value="1"/>
</dbReference>
<evidence type="ECO:0000313" key="1">
    <source>
        <dbReference type="EMBL" id="GEU42293.1"/>
    </source>
</evidence>
<keyword evidence="1" id="KW-0695">RNA-directed DNA polymerase</keyword>
<comment type="caution">
    <text evidence="1">The sequence shown here is derived from an EMBL/GenBank/DDBJ whole genome shotgun (WGS) entry which is preliminary data.</text>
</comment>
<sequence>MIHSIMKEGVWILDPSQIKEEILNLFKEKFKDHDSNVDFPLFANSFRLCALDCKILVTLVSLDEVKNVVWDCGSSKAVGPDGFSFAFASVLVNGSPNLEFSIKYGLRQGDTLSPFFILVMEGLHNALSTAVSSGLIRGVKFSSPEVFYLASGLKINIQKSNIYGIGVSDVDVSSIANNSR</sequence>
<keyword evidence="1" id="KW-0808">Transferase</keyword>
<reference evidence="1" key="1">
    <citation type="journal article" date="2019" name="Sci. Rep.">
        <title>Draft genome of Tanacetum cinerariifolium, the natural source of mosquito coil.</title>
        <authorList>
            <person name="Yamashiro T."/>
            <person name="Shiraishi A."/>
            <person name="Satake H."/>
            <person name="Nakayama K."/>
        </authorList>
    </citation>
    <scope>NUCLEOTIDE SEQUENCE</scope>
</reference>
<dbReference type="PANTHER" id="PTHR46890">
    <property type="entry name" value="NON-LTR RETROLELEMENT REVERSE TRANSCRIPTASE-LIKE PROTEIN-RELATED"/>
    <property type="match status" value="1"/>
</dbReference>